<gene>
    <name evidence="3" type="ORF">PMAYCL1PPCAC_12851</name>
</gene>
<evidence type="ECO:0000259" key="2">
    <source>
        <dbReference type="PROSITE" id="PS50011"/>
    </source>
</evidence>
<evidence type="ECO:0000313" key="4">
    <source>
        <dbReference type="Proteomes" id="UP001328107"/>
    </source>
</evidence>
<feature type="binding site" evidence="1">
    <location>
        <position position="52"/>
    </location>
    <ligand>
        <name>ATP</name>
        <dbReference type="ChEBI" id="CHEBI:30616"/>
    </ligand>
</feature>
<evidence type="ECO:0000256" key="1">
    <source>
        <dbReference type="PROSITE-ProRule" id="PRU10141"/>
    </source>
</evidence>
<keyword evidence="4" id="KW-1185">Reference proteome</keyword>
<dbReference type="InterPro" id="IPR017441">
    <property type="entry name" value="Protein_kinase_ATP_BS"/>
</dbReference>
<dbReference type="AlphaFoldDB" id="A0AAN4ZPE3"/>
<keyword evidence="1" id="KW-0067">ATP-binding</keyword>
<accession>A0AAN4ZPE3</accession>
<evidence type="ECO:0000313" key="3">
    <source>
        <dbReference type="EMBL" id="GMR42656.1"/>
    </source>
</evidence>
<feature type="non-terminal residue" evidence="3">
    <location>
        <position position="1"/>
    </location>
</feature>
<dbReference type="PROSITE" id="PS50011">
    <property type="entry name" value="PROTEIN_KINASE_DOM"/>
    <property type="match status" value="1"/>
</dbReference>
<protein>
    <recommendedName>
        <fullName evidence="2">Protein kinase domain-containing protein</fullName>
    </recommendedName>
</protein>
<dbReference type="PROSITE" id="PS00107">
    <property type="entry name" value="PROTEIN_KINASE_ATP"/>
    <property type="match status" value="1"/>
</dbReference>
<reference evidence="4" key="1">
    <citation type="submission" date="2022-10" db="EMBL/GenBank/DDBJ databases">
        <title>Genome assembly of Pristionchus species.</title>
        <authorList>
            <person name="Yoshida K."/>
            <person name="Sommer R.J."/>
        </authorList>
    </citation>
    <scope>NUCLEOTIDE SEQUENCE [LARGE SCALE GENOMIC DNA]</scope>
    <source>
        <strain evidence="4">RS5460</strain>
    </source>
</reference>
<dbReference type="Proteomes" id="UP001328107">
    <property type="component" value="Unassembled WGS sequence"/>
</dbReference>
<proteinExistence type="predicted"/>
<comment type="caution">
    <text evidence="3">The sequence shown here is derived from an EMBL/GenBank/DDBJ whole genome shotgun (WGS) entry which is preliminary data.</text>
</comment>
<dbReference type="InterPro" id="IPR011009">
    <property type="entry name" value="Kinase-like_dom_sf"/>
</dbReference>
<organism evidence="3 4">
    <name type="scientific">Pristionchus mayeri</name>
    <dbReference type="NCBI Taxonomy" id="1317129"/>
    <lineage>
        <taxon>Eukaryota</taxon>
        <taxon>Metazoa</taxon>
        <taxon>Ecdysozoa</taxon>
        <taxon>Nematoda</taxon>
        <taxon>Chromadorea</taxon>
        <taxon>Rhabditida</taxon>
        <taxon>Rhabditina</taxon>
        <taxon>Diplogasteromorpha</taxon>
        <taxon>Diplogasteroidea</taxon>
        <taxon>Neodiplogasteridae</taxon>
        <taxon>Pristionchus</taxon>
    </lineage>
</organism>
<feature type="non-terminal residue" evidence="3">
    <location>
        <position position="298"/>
    </location>
</feature>
<dbReference type="SUPFAM" id="SSF56112">
    <property type="entry name" value="Protein kinase-like (PK-like)"/>
    <property type="match status" value="1"/>
</dbReference>
<dbReference type="EMBL" id="BTRK01000003">
    <property type="protein sequence ID" value="GMR42656.1"/>
    <property type="molecule type" value="Genomic_DNA"/>
</dbReference>
<sequence length="298" mass="34914">QKEKRKKNRLDQGQIVKSKINTWTVAEILGSGGFGYVYKVNGEKEAEIYAMKTEFIDPKQRKSTDRLKIEMTIFAEFNQTDLDKTKHFLKMVDKGQSESFKWIVMTLVSHSLDVLRRDYLDTMTLVFISLQTLTAIEQLHDVGYLHRDIKPHNFAIGVPPKDTTIFMIDFGIARRFVDRDGKLRIPRQSVRFLGTVRFASRSCHNEKEQSRKDDLESWVYMILDLFSPENLTWRRVTDRSKVAIYKHQLITRQDGKDIEGPKEMYKIIAYVNELGYADVPNYEKIRDFLMEGAKEEKV</sequence>
<dbReference type="GO" id="GO:0005524">
    <property type="term" value="F:ATP binding"/>
    <property type="evidence" value="ECO:0007669"/>
    <property type="project" value="UniProtKB-UniRule"/>
</dbReference>
<keyword evidence="1" id="KW-0547">Nucleotide-binding</keyword>
<dbReference type="Pfam" id="PF00069">
    <property type="entry name" value="Pkinase"/>
    <property type="match status" value="1"/>
</dbReference>
<dbReference type="InterPro" id="IPR050235">
    <property type="entry name" value="CK1_Ser-Thr_kinase"/>
</dbReference>
<feature type="domain" description="Protein kinase" evidence="2">
    <location>
        <begin position="23"/>
        <end position="289"/>
    </location>
</feature>
<name>A0AAN4ZPE3_9BILA</name>
<dbReference type="InterPro" id="IPR000719">
    <property type="entry name" value="Prot_kinase_dom"/>
</dbReference>
<dbReference type="Gene3D" id="1.10.510.10">
    <property type="entry name" value="Transferase(Phosphotransferase) domain 1"/>
    <property type="match status" value="1"/>
</dbReference>
<dbReference type="SMART" id="SM00220">
    <property type="entry name" value="S_TKc"/>
    <property type="match status" value="1"/>
</dbReference>
<dbReference type="PANTHER" id="PTHR11909">
    <property type="entry name" value="CASEIN KINASE-RELATED"/>
    <property type="match status" value="1"/>
</dbReference>
<dbReference type="GO" id="GO:0004672">
    <property type="term" value="F:protein kinase activity"/>
    <property type="evidence" value="ECO:0007669"/>
    <property type="project" value="InterPro"/>
</dbReference>